<accession>A0AAD4KBJ8</accession>
<name>A0AAD4KBJ8_9MUSC</name>
<feature type="region of interest" description="Disordered" evidence="1">
    <location>
        <begin position="320"/>
        <end position="365"/>
    </location>
</feature>
<keyword evidence="4" id="KW-1185">Reference proteome</keyword>
<dbReference type="Proteomes" id="UP001200034">
    <property type="component" value="Unassembled WGS sequence"/>
</dbReference>
<dbReference type="SMART" id="SM00731">
    <property type="entry name" value="SprT"/>
    <property type="match status" value="1"/>
</dbReference>
<dbReference type="AlphaFoldDB" id="A0AAD4KBJ8"/>
<organism evidence="3 4">
    <name type="scientific">Drosophila rubida</name>
    <dbReference type="NCBI Taxonomy" id="30044"/>
    <lineage>
        <taxon>Eukaryota</taxon>
        <taxon>Metazoa</taxon>
        <taxon>Ecdysozoa</taxon>
        <taxon>Arthropoda</taxon>
        <taxon>Hexapoda</taxon>
        <taxon>Insecta</taxon>
        <taxon>Pterygota</taxon>
        <taxon>Neoptera</taxon>
        <taxon>Endopterygota</taxon>
        <taxon>Diptera</taxon>
        <taxon>Brachycera</taxon>
        <taxon>Muscomorpha</taxon>
        <taxon>Ephydroidea</taxon>
        <taxon>Drosophilidae</taxon>
        <taxon>Drosophila</taxon>
    </lineage>
</organism>
<dbReference type="PANTHER" id="PTHR23099:SF0">
    <property type="entry name" value="GERM CELL NUCLEAR ACIDIC PROTEIN"/>
    <property type="match status" value="1"/>
</dbReference>
<gene>
    <name evidence="3" type="ORF">KR093_005635</name>
</gene>
<dbReference type="GO" id="GO:0006974">
    <property type="term" value="P:DNA damage response"/>
    <property type="evidence" value="ECO:0007669"/>
    <property type="project" value="UniProtKB-ARBA"/>
</dbReference>
<dbReference type="InterPro" id="IPR006640">
    <property type="entry name" value="SprT-like_domain"/>
</dbReference>
<dbReference type="Pfam" id="PF10263">
    <property type="entry name" value="SprT-like"/>
    <property type="match status" value="1"/>
</dbReference>
<proteinExistence type="predicted"/>
<dbReference type="Pfam" id="PF17283">
    <property type="entry name" value="Zn_ribbon_SprT"/>
    <property type="match status" value="1"/>
</dbReference>
<feature type="region of interest" description="Disordered" evidence="1">
    <location>
        <begin position="393"/>
        <end position="440"/>
    </location>
</feature>
<feature type="domain" description="SprT-like" evidence="2">
    <location>
        <begin position="833"/>
        <end position="985"/>
    </location>
</feature>
<protein>
    <recommendedName>
        <fullName evidence="2">SprT-like domain-containing protein</fullName>
    </recommendedName>
</protein>
<feature type="compositionally biased region" description="Acidic residues" evidence="1">
    <location>
        <begin position="401"/>
        <end position="410"/>
    </location>
</feature>
<evidence type="ECO:0000313" key="4">
    <source>
        <dbReference type="Proteomes" id="UP001200034"/>
    </source>
</evidence>
<feature type="region of interest" description="Disordered" evidence="1">
    <location>
        <begin position="758"/>
        <end position="801"/>
    </location>
</feature>
<evidence type="ECO:0000256" key="1">
    <source>
        <dbReference type="SAM" id="MobiDB-lite"/>
    </source>
</evidence>
<dbReference type="EMBL" id="JAJJHW010000095">
    <property type="protein sequence ID" value="KAH8387218.1"/>
    <property type="molecule type" value="Genomic_DNA"/>
</dbReference>
<feature type="region of interest" description="Disordered" evidence="1">
    <location>
        <begin position="585"/>
        <end position="611"/>
    </location>
</feature>
<evidence type="ECO:0000259" key="2">
    <source>
        <dbReference type="SMART" id="SM00731"/>
    </source>
</evidence>
<feature type="compositionally biased region" description="Basic and acidic residues" evidence="1">
    <location>
        <begin position="411"/>
        <end position="434"/>
    </location>
</feature>
<feature type="region of interest" description="Disordered" evidence="1">
    <location>
        <begin position="469"/>
        <end position="490"/>
    </location>
</feature>
<feature type="compositionally biased region" description="Basic and acidic residues" evidence="1">
    <location>
        <begin position="82"/>
        <end position="91"/>
    </location>
</feature>
<evidence type="ECO:0000313" key="3">
    <source>
        <dbReference type="EMBL" id="KAH8387218.1"/>
    </source>
</evidence>
<reference evidence="3" key="1">
    <citation type="journal article" date="2021" name="Mol. Ecol. Resour.">
        <title>Phylogenomic analyses of the genus Drosophila reveals genomic signals of climate adaptation.</title>
        <authorList>
            <person name="Li F."/>
            <person name="Rane R.V."/>
            <person name="Luria V."/>
            <person name="Xiong Z."/>
            <person name="Chen J."/>
            <person name="Li Z."/>
            <person name="Catullo R.A."/>
            <person name="Griffin P.C."/>
            <person name="Schiffer M."/>
            <person name="Pearce S."/>
            <person name="Lee S.F."/>
            <person name="McElroy K."/>
            <person name="Stocker A."/>
            <person name="Shirriffs J."/>
            <person name="Cockerell F."/>
            <person name="Coppin C."/>
            <person name="Sgro C.M."/>
            <person name="Karger A."/>
            <person name="Cain J.W."/>
            <person name="Weber J.A."/>
            <person name="Santpere G."/>
            <person name="Kirschner M.W."/>
            <person name="Hoffmann A.A."/>
            <person name="Oakeshott J.G."/>
            <person name="Zhang G."/>
        </authorList>
    </citation>
    <scope>NUCLEOTIDE SEQUENCE</scope>
    <source>
        <strain evidence="3">BGI-SZ-2011g</strain>
    </source>
</reference>
<feature type="compositionally biased region" description="Low complexity" evidence="1">
    <location>
        <begin position="350"/>
        <end position="360"/>
    </location>
</feature>
<feature type="compositionally biased region" description="Polar residues" evidence="1">
    <location>
        <begin position="41"/>
        <end position="55"/>
    </location>
</feature>
<feature type="region of interest" description="Disordered" evidence="1">
    <location>
        <begin position="34"/>
        <end position="95"/>
    </location>
</feature>
<comment type="caution">
    <text evidence="3">The sequence shown here is derived from an EMBL/GenBank/DDBJ whole genome shotgun (WGS) entry which is preliminary data.</text>
</comment>
<feature type="region of interest" description="Disordered" evidence="1">
    <location>
        <begin position="169"/>
        <end position="193"/>
    </location>
</feature>
<sequence>MADEKNVFKLFRTVDPSTVNVPIKDKFAKLTLSSNKKKQLANENTESKNSASKVNRQLLGELSVNTNQQTSQKTSHTIKMGADQKEPKAVQDESTQLDVSDYMEVLQLSGDGCTQRTEHSDVDVERLSTQVSNMTMQPKEVSICISSTTEDASENDDDNDEDSCITISDSETEQQQPEEQAEEPQSMAISEQPIPRTDAVALPTNKLQLMEAFLRDVSFERREMLRRGIADLSTDQLTHSRVASADTESMSQDIDITRLSLCSRSSRPLDSSKLLADNETEVNTLLEDSSKRLADNETEANTVCSEEQLELSCRRLAHDDTEEQPLSDHNTVQDDTIPETSSESEQSPVRSRTASASSAETEGELGTPAIQVSSINISAKINIKIHIESSNINLTSGESESQSEDDEQPEEHEKDEQSKQQTERQRQQKDRSILQDDASEDEQFLTNAEQLLNQLYGKSWQTPDVIRTLKRSSGSGGKIATAVGTKSKAPVVDRTPLTELRRQPKSRPAAATTAKKRLPSAKCNESALGDFSIFKRALHGNKLNSTHLSLAPKTAAKLTGTKSARVANKQQVRTRHIHEDRWRALVDPDSGSEASVASDDDDADATDCSLGSDDNAGHVTYLDLTKAEVQVVSSPDDNSDDKAHKCKNSIFYNLYLRYVFTSCYCTAPAFPKKLDDILRTCRATVKPKMAVTPSIGNMPPTRRQLFTPNFGYEDDESAKEIVARALDMNNLNELEIYQPGSAVHRRLQDVKRQLGIESPKGKPVFQLPTTPQATPSRTLALPKPKPKPKTPQPQVVPPSGKHSFLKSLESEVSREQADNEAYFYRENFKRNKEQLAKRLYDIYNEHVFKNKLDVPVVWSKTLRNTAGRCRNRRRHEVRTCLLELSLKVLTSADRLRNTLIHEMCHAASFIFDNDGGHGTTWRRWTLRAIAVYPELAPINVCHNYKIEFKYTYCCTTCNVGSNAHSRSRKVDNIRCRVCMGPIQLFINKKDKQGNTKMQPVREATGFAKFVKENFKQHKRPDLTAAQVMRILGAEYAKHKEQQNQATTGEASATDLIADQVETLAINDQVE</sequence>
<feature type="compositionally biased region" description="Polar residues" evidence="1">
    <location>
        <begin position="63"/>
        <end position="77"/>
    </location>
</feature>
<feature type="compositionally biased region" description="Polar residues" evidence="1">
    <location>
        <begin position="767"/>
        <end position="777"/>
    </location>
</feature>
<dbReference type="PANTHER" id="PTHR23099">
    <property type="entry name" value="TRANSCRIPTIONAL REGULATOR"/>
    <property type="match status" value="1"/>
</dbReference>
<feature type="compositionally biased region" description="Polar residues" evidence="1">
    <location>
        <begin position="327"/>
        <end position="349"/>
    </location>
</feature>
<dbReference type="InterPro" id="IPR035240">
    <property type="entry name" value="SprT_Zn_ribbon"/>
</dbReference>
<dbReference type="GO" id="GO:0005634">
    <property type="term" value="C:nucleus"/>
    <property type="evidence" value="ECO:0007669"/>
    <property type="project" value="TreeGrafter"/>
</dbReference>
<feature type="non-terminal residue" evidence="3">
    <location>
        <position position="1070"/>
    </location>
</feature>